<organism evidence="8 9">
    <name type="scientific">Candidatus Shapirobacteria bacterium CG_4_9_14_0_2_um_filter_39_11</name>
    <dbReference type="NCBI Taxonomy" id="1974478"/>
    <lineage>
        <taxon>Bacteria</taxon>
        <taxon>Candidatus Shapironibacteriota</taxon>
    </lineage>
</organism>
<dbReference type="InterPro" id="IPR006638">
    <property type="entry name" value="Elp3/MiaA/NifB-like_rSAM"/>
</dbReference>
<dbReference type="InterPro" id="IPR023404">
    <property type="entry name" value="rSAM_horseshoe"/>
</dbReference>
<comment type="caution">
    <text evidence="8">The sequence shown here is derived from an EMBL/GenBank/DDBJ whole genome shotgun (WGS) entry which is preliminary data.</text>
</comment>
<dbReference type="Gene3D" id="3.40.50.280">
    <property type="entry name" value="Cobalamin-binding domain"/>
    <property type="match status" value="1"/>
</dbReference>
<feature type="domain" description="Radical SAM core" evidence="7">
    <location>
        <begin position="207"/>
        <end position="444"/>
    </location>
</feature>
<protein>
    <submittedName>
        <fullName evidence="8">Uncharacterized protein</fullName>
    </submittedName>
</protein>
<sequence length="479" mass="54995">MKVYCEATSSAYLINPPAYQGIKIVREGRCMQRKGAWTAVWAPVSLATIAAVLENEGFKVKLDDCIVNEIDADKLQKKLEIFKPDLVVINTATPSIVTDLKVASLAKKANPNCVTVAFGIHVTALPEESLKMEKNLDAVVRGEPEMTIKEVALKMREGEGLTKVRGITFKKGRRIIRNLDRPPIENLDVLPFPAWQHIKIGRHLMPFKNIPFLLVATGRGCPYQCNFCADKTFYGRKLRLRSPKRIVDELEWIGKKFRVKDFLFWSESFTINRQFAKSVAEEIIRRRLKVHWVCNSRVDTVDYNLLKKFAQAGCWMIGYGIESGEQRILNLMNKRTTLKQAKKAVGDAHRAGLEVTGHCVIGYPGETKKTIQKTIEFAKNLGLDFVQFYCAVPFPGSELYVVAKEKGWLTTEDWPFFEQNFSVVNTPQLKAQEVMALRRQAFRDFYLRPKIIWQTIKRIRSFGDLKQFFWMVKDFITWI</sequence>
<dbReference type="CDD" id="cd01335">
    <property type="entry name" value="Radical_SAM"/>
    <property type="match status" value="1"/>
</dbReference>
<dbReference type="InterPro" id="IPR006158">
    <property type="entry name" value="Cobalamin-bd"/>
</dbReference>
<evidence type="ECO:0000256" key="4">
    <source>
        <dbReference type="ARBA" id="ARBA00023004"/>
    </source>
</evidence>
<dbReference type="InterPro" id="IPR034466">
    <property type="entry name" value="Methyltransferase_Class_B"/>
</dbReference>
<accession>A0A2M8ES32</accession>
<proteinExistence type="predicted"/>
<evidence type="ECO:0000259" key="6">
    <source>
        <dbReference type="PROSITE" id="PS51332"/>
    </source>
</evidence>
<dbReference type="PROSITE" id="PS51332">
    <property type="entry name" value="B12_BINDING"/>
    <property type="match status" value="1"/>
</dbReference>
<dbReference type="EMBL" id="PFSF01000066">
    <property type="protein sequence ID" value="PJC27927.1"/>
    <property type="molecule type" value="Genomic_DNA"/>
</dbReference>
<feature type="domain" description="B12-binding" evidence="6">
    <location>
        <begin position="27"/>
        <end position="162"/>
    </location>
</feature>
<gene>
    <name evidence="8" type="ORF">CO054_02900</name>
</gene>
<name>A0A2M8ES32_9BACT</name>
<dbReference type="SMART" id="SM00729">
    <property type="entry name" value="Elp3"/>
    <property type="match status" value="1"/>
</dbReference>
<dbReference type="GO" id="GO:0046872">
    <property type="term" value="F:metal ion binding"/>
    <property type="evidence" value="ECO:0007669"/>
    <property type="project" value="UniProtKB-KW"/>
</dbReference>
<dbReference type="InterPro" id="IPR007197">
    <property type="entry name" value="rSAM"/>
</dbReference>
<comment type="cofactor">
    <cofactor evidence="1">
        <name>[4Fe-4S] cluster</name>
        <dbReference type="ChEBI" id="CHEBI:49883"/>
    </cofactor>
</comment>
<dbReference type="GO" id="GO:0003824">
    <property type="term" value="F:catalytic activity"/>
    <property type="evidence" value="ECO:0007669"/>
    <property type="project" value="InterPro"/>
</dbReference>
<dbReference type="InterPro" id="IPR051198">
    <property type="entry name" value="BchE-like"/>
</dbReference>
<dbReference type="Gene3D" id="3.80.30.20">
    <property type="entry name" value="tm_1862 like domain"/>
    <property type="match status" value="1"/>
</dbReference>
<reference evidence="9" key="1">
    <citation type="submission" date="2017-09" db="EMBL/GenBank/DDBJ databases">
        <title>Depth-based differentiation of microbial function through sediment-hosted aquifers and enrichment of novel symbionts in the deep terrestrial subsurface.</title>
        <authorList>
            <person name="Probst A.J."/>
            <person name="Ladd B."/>
            <person name="Jarett J.K."/>
            <person name="Geller-Mcgrath D.E."/>
            <person name="Sieber C.M.K."/>
            <person name="Emerson J.B."/>
            <person name="Anantharaman K."/>
            <person name="Thomas B.C."/>
            <person name="Malmstrom R."/>
            <person name="Stieglmeier M."/>
            <person name="Klingl A."/>
            <person name="Woyke T."/>
            <person name="Ryan C.M."/>
            <person name="Banfield J.F."/>
        </authorList>
    </citation>
    <scope>NUCLEOTIDE SEQUENCE [LARGE SCALE GENOMIC DNA]</scope>
</reference>
<evidence type="ECO:0000256" key="2">
    <source>
        <dbReference type="ARBA" id="ARBA00022691"/>
    </source>
</evidence>
<evidence type="ECO:0000256" key="3">
    <source>
        <dbReference type="ARBA" id="ARBA00022723"/>
    </source>
</evidence>
<keyword evidence="4" id="KW-0408">Iron</keyword>
<dbReference type="GO" id="GO:0031419">
    <property type="term" value="F:cobalamin binding"/>
    <property type="evidence" value="ECO:0007669"/>
    <property type="project" value="InterPro"/>
</dbReference>
<evidence type="ECO:0000259" key="7">
    <source>
        <dbReference type="PROSITE" id="PS51918"/>
    </source>
</evidence>
<dbReference type="SFLD" id="SFLDG01082">
    <property type="entry name" value="B12-binding_domain_containing"/>
    <property type="match status" value="1"/>
</dbReference>
<keyword evidence="5" id="KW-0411">Iron-sulfur</keyword>
<dbReference type="GO" id="GO:0005829">
    <property type="term" value="C:cytosol"/>
    <property type="evidence" value="ECO:0007669"/>
    <property type="project" value="TreeGrafter"/>
</dbReference>
<dbReference type="PANTHER" id="PTHR43409:SF16">
    <property type="entry name" value="SLR0320 PROTEIN"/>
    <property type="match status" value="1"/>
</dbReference>
<evidence type="ECO:0000313" key="9">
    <source>
        <dbReference type="Proteomes" id="UP000229816"/>
    </source>
</evidence>
<dbReference type="SFLD" id="SFLDS00029">
    <property type="entry name" value="Radical_SAM"/>
    <property type="match status" value="1"/>
</dbReference>
<evidence type="ECO:0000256" key="1">
    <source>
        <dbReference type="ARBA" id="ARBA00001966"/>
    </source>
</evidence>
<evidence type="ECO:0000256" key="5">
    <source>
        <dbReference type="ARBA" id="ARBA00023014"/>
    </source>
</evidence>
<dbReference type="PANTHER" id="PTHR43409">
    <property type="entry name" value="ANAEROBIC MAGNESIUM-PROTOPORPHYRIN IX MONOMETHYL ESTER CYCLASE-RELATED"/>
    <property type="match status" value="1"/>
</dbReference>
<dbReference type="InterPro" id="IPR058240">
    <property type="entry name" value="rSAM_sf"/>
</dbReference>
<dbReference type="CDD" id="cd02068">
    <property type="entry name" value="radical_SAM_B12_BD"/>
    <property type="match status" value="1"/>
</dbReference>
<dbReference type="AlphaFoldDB" id="A0A2M8ES32"/>
<dbReference type="Pfam" id="PF02310">
    <property type="entry name" value="B12-binding"/>
    <property type="match status" value="1"/>
</dbReference>
<dbReference type="SFLD" id="SFLDG01123">
    <property type="entry name" value="methyltransferase_(Class_B)"/>
    <property type="match status" value="1"/>
</dbReference>
<dbReference type="SUPFAM" id="SSF102114">
    <property type="entry name" value="Radical SAM enzymes"/>
    <property type="match status" value="1"/>
</dbReference>
<keyword evidence="3" id="KW-0479">Metal-binding</keyword>
<dbReference type="Proteomes" id="UP000229816">
    <property type="component" value="Unassembled WGS sequence"/>
</dbReference>
<dbReference type="GO" id="GO:0051539">
    <property type="term" value="F:4 iron, 4 sulfur cluster binding"/>
    <property type="evidence" value="ECO:0007669"/>
    <property type="project" value="UniProtKB-KW"/>
</dbReference>
<dbReference type="PROSITE" id="PS51918">
    <property type="entry name" value="RADICAL_SAM"/>
    <property type="match status" value="1"/>
</dbReference>
<keyword evidence="2" id="KW-0949">S-adenosyl-L-methionine</keyword>
<evidence type="ECO:0000313" key="8">
    <source>
        <dbReference type="EMBL" id="PJC27927.1"/>
    </source>
</evidence>
<dbReference type="Pfam" id="PF04055">
    <property type="entry name" value="Radical_SAM"/>
    <property type="match status" value="1"/>
</dbReference>